<feature type="binding site" evidence="16">
    <location>
        <position position="868"/>
    </location>
    <ligand>
        <name>GTP</name>
        <dbReference type="ChEBI" id="CHEBI:37565"/>
    </ligand>
</feature>
<feature type="transmembrane region" description="Helical" evidence="19">
    <location>
        <begin position="486"/>
        <end position="508"/>
    </location>
</feature>
<dbReference type="InterPro" id="IPR020846">
    <property type="entry name" value="MFS_dom"/>
</dbReference>
<feature type="binding site" evidence="16">
    <location>
        <position position="787"/>
    </location>
    <ligand>
        <name>IMP</name>
        <dbReference type="ChEBI" id="CHEBI:58053"/>
    </ligand>
</feature>
<evidence type="ECO:0000256" key="14">
    <source>
        <dbReference type="ARBA" id="ARBA00023136"/>
    </source>
</evidence>
<dbReference type="SUPFAM" id="SSF52540">
    <property type="entry name" value="P-loop containing nucleoside triphosphate hydrolases"/>
    <property type="match status" value="1"/>
</dbReference>
<dbReference type="FunFam" id="1.20.1250.20:FF:000013">
    <property type="entry name" value="MFS general substrate transporter"/>
    <property type="match status" value="1"/>
</dbReference>
<evidence type="ECO:0000259" key="20">
    <source>
        <dbReference type="PROSITE" id="PS50850"/>
    </source>
</evidence>
<comment type="similarity">
    <text evidence="16 18">Belongs to the adenylosuccinate synthetase family.</text>
</comment>
<feature type="binding site" evidence="16">
    <location>
        <position position="709"/>
    </location>
    <ligand>
        <name>IMP</name>
        <dbReference type="ChEBI" id="CHEBI:58053"/>
        <note>ligand shared between dimeric partners</note>
    </ligand>
</feature>
<feature type="transmembrane region" description="Helical" evidence="19">
    <location>
        <begin position="330"/>
        <end position="349"/>
    </location>
</feature>
<dbReference type="PANTHER" id="PTHR11846">
    <property type="entry name" value="ADENYLOSUCCINATE SYNTHETASE"/>
    <property type="match status" value="1"/>
</dbReference>
<feature type="binding site" evidence="16">
    <location>
        <position position="606"/>
    </location>
    <ligand>
        <name>Mg(2+)</name>
        <dbReference type="ChEBI" id="CHEBI:18420"/>
    </ligand>
</feature>
<evidence type="ECO:0000256" key="19">
    <source>
        <dbReference type="SAM" id="Phobius"/>
    </source>
</evidence>
<evidence type="ECO:0000256" key="10">
    <source>
        <dbReference type="ARBA" id="ARBA00022755"/>
    </source>
</evidence>
<accession>A0A364N616</accession>
<feature type="binding site" evidence="16">
    <location>
        <position position="695"/>
    </location>
    <ligand>
        <name>IMP</name>
        <dbReference type="ChEBI" id="CHEBI:58053"/>
    </ligand>
</feature>
<feature type="transmembrane region" description="Helical" evidence="19">
    <location>
        <begin position="222"/>
        <end position="242"/>
    </location>
</feature>
<comment type="caution">
    <text evidence="21">The sequence shown here is derived from an EMBL/GenBank/DDBJ whole genome shotgun (WGS) entry which is preliminary data.</text>
</comment>
<dbReference type="InterPro" id="IPR018220">
    <property type="entry name" value="Adenylosuccin_syn_GTP-bd"/>
</dbReference>
<feature type="active site" description="Proton donor" evidence="16">
    <location>
        <position position="607"/>
    </location>
</feature>
<dbReference type="Gene3D" id="3.40.440.10">
    <property type="entry name" value="Adenylosuccinate Synthetase, subunit A, domain 1"/>
    <property type="match status" value="1"/>
</dbReference>
<feature type="binding site" evidence="16">
    <location>
        <begin position="606"/>
        <end position="608"/>
    </location>
    <ligand>
        <name>GTP</name>
        <dbReference type="ChEBI" id="CHEBI:37565"/>
    </ligand>
</feature>
<keyword evidence="10 16" id="KW-0658">Purine biosynthesis</keyword>
<dbReference type="GO" id="GO:0046040">
    <property type="term" value="P:IMP metabolic process"/>
    <property type="evidence" value="ECO:0007669"/>
    <property type="project" value="TreeGrafter"/>
</dbReference>
<feature type="binding site" evidence="16">
    <location>
        <begin position="862"/>
        <end position="868"/>
    </location>
    <ligand>
        <name>substrate</name>
    </ligand>
</feature>
<evidence type="ECO:0000256" key="18">
    <source>
        <dbReference type="RuleBase" id="RU000520"/>
    </source>
</evidence>
<feature type="transmembrane region" description="Helical" evidence="19">
    <location>
        <begin position="94"/>
        <end position="113"/>
    </location>
</feature>
<keyword evidence="13 16" id="KW-0342">GTP-binding</keyword>
<feature type="binding site" evidence="16">
    <location>
        <begin position="976"/>
        <end position="978"/>
    </location>
    <ligand>
        <name>GTP</name>
        <dbReference type="ChEBI" id="CHEBI:37565"/>
    </ligand>
</feature>
<dbReference type="GO" id="GO:0044208">
    <property type="term" value="P:'de novo' AMP biosynthetic process"/>
    <property type="evidence" value="ECO:0007669"/>
    <property type="project" value="UniProtKB-UniRule"/>
</dbReference>
<dbReference type="PROSITE" id="PS00513">
    <property type="entry name" value="ADENYLOSUCCIN_SYN_2"/>
    <property type="match status" value="1"/>
</dbReference>
<dbReference type="FunFam" id="3.90.170.10:FF:000001">
    <property type="entry name" value="Adenylosuccinate synthetase"/>
    <property type="match status" value="1"/>
</dbReference>
<dbReference type="GO" id="GO:0000287">
    <property type="term" value="F:magnesium ion binding"/>
    <property type="evidence" value="ECO:0007669"/>
    <property type="project" value="UniProtKB-UniRule"/>
</dbReference>
<dbReference type="HAMAP" id="MF_00011">
    <property type="entry name" value="Adenylosucc_synth"/>
    <property type="match status" value="1"/>
</dbReference>
<dbReference type="AlphaFoldDB" id="A0A364N616"/>
<feature type="transmembrane region" description="Helical" evidence="19">
    <location>
        <begin position="262"/>
        <end position="281"/>
    </location>
</feature>
<feature type="domain" description="Major facilitator superfamily (MFS) profile" evidence="20">
    <location>
        <begin position="95"/>
        <end position="511"/>
    </location>
</feature>
<dbReference type="GO" id="GO:0005737">
    <property type="term" value="C:cytoplasm"/>
    <property type="evidence" value="ECO:0007669"/>
    <property type="project" value="UniProtKB-SubCell"/>
</dbReference>
<dbReference type="Pfam" id="PF00709">
    <property type="entry name" value="Adenylsucc_synt"/>
    <property type="match status" value="1"/>
</dbReference>
<evidence type="ECO:0000256" key="11">
    <source>
        <dbReference type="ARBA" id="ARBA00022842"/>
    </source>
</evidence>
<keyword evidence="6 16" id="KW-0436">Ligase</keyword>
<dbReference type="STRING" id="183478.A0A364N616"/>
<sequence>MTTTKPWAPRHPQRSGAGFELNMGKLPPFDGCEATADTFFPAFVLRSNKAFVTSIPTRIGARHSEANRSDRSSDGEFTWTVEEETAVRRKLDRVIVPLTTFLYLLCFLDRINIGNARIQGMGVDLDLNRGVRFNWVTSIFYIIYMFVEVPSNIILKRVGPKYYLPLLVCGFGFVSLCTAFVQSFAGLLVARAFLGVFEGGVMPGLAFFITCFYKRNELLFRIGIYVSAASMAGAFGGLLATGLARIPAWGASSMIIHTWRNIFFFEGLFTCIVGIGAPFLMPRNPEECWFLNERERMIASKRLVLKAGADENEKTEVHHVKRAVMNITNYFCAFGFFFINITVQGISLFMPTILADLGWTATKAQLYSVPPYVCACLIAIGVAFLSDKTNRRGIYLAIFTLPAIAGFCIMRWATDPETRYGGIFLITIGAFPGGPGFLAWAANNAAGPAVRSVSTAYVVTLGTAGGILATWTYTSSDAPRYPTGHTINLCGQICVCLLATFGIFYCKWENRQRDLGKRDHRVAGKSAEEIRDLGYRHPEFSPLSPWAVENPPAAPSSTPPPSLVLTMSVTVVLGAQWGDEGKGKLADILANESQICCRAQGGNNAGHTIVANGITYDFHILPSGLVNPGCINVIGSGCVVHVPSFFKELEALEKHGLNTEGRIFISDRAHVVFDIHQMVDGLEEVELGGGMIGTTKKGIGPTYSTKMTRSGLRMCDLFDEVIFETKLRRLADGYQKRFGDILKYNVDEEIAKYKGLREKLAPFVVDQIPLLASAKESKAKILVEGANALMLDIDYGTYPFVTSSNTGLGGVITGLNLGWRSLKEVIGVVKAYTTRVGSGPFPTEQLNAFGEKLQKVGHEVGVTTGRTRRCGWLDLVVVKHSHACNDYTAINLTKLDVLDDFEEIKVATAYTYKGQKLDGFPANPEILAEVEVEYDTLPGWQKPTTGVTKWYDLPNQARTYIEYIEKFVGVKVKWIGVGPARDHMITRS</sequence>
<feature type="active site" evidence="17">
    <location>
        <position position="706"/>
    </location>
</feature>
<keyword evidence="22" id="KW-1185">Reference proteome</keyword>
<dbReference type="SUPFAM" id="SSF103473">
    <property type="entry name" value="MFS general substrate transporter"/>
    <property type="match status" value="1"/>
</dbReference>
<comment type="cofactor">
    <cofactor evidence="16">
        <name>Mg(2+)</name>
        <dbReference type="ChEBI" id="CHEBI:18420"/>
    </cofactor>
    <text evidence="16">Binds 1 Mg(2+) ion per subunit.</text>
</comment>
<dbReference type="InterPro" id="IPR011701">
    <property type="entry name" value="MFS"/>
</dbReference>
<comment type="function">
    <text evidence="1">Plays an important role in the de novo pathway and in the salvage pathway of purine nucleotide biosynthesis. Catalyzes the first committed step in the biosynthesis of AMP from IMP.</text>
</comment>
<reference evidence="22" key="1">
    <citation type="submission" date="2018-05" db="EMBL/GenBank/DDBJ databases">
        <title>Draft genome sequence of Stemphylium lycopersici strain CIDEFI 213.</title>
        <authorList>
            <person name="Medina R."/>
            <person name="Franco M.E.E."/>
            <person name="Lucentini C.G."/>
            <person name="Saparrat M.C.N."/>
            <person name="Balatti P.A."/>
        </authorList>
    </citation>
    <scope>NUCLEOTIDE SEQUENCE [LARGE SCALE GENOMIC DNA]</scope>
    <source>
        <strain evidence="22">CIDEFI 213</strain>
    </source>
</reference>
<comment type="function">
    <text evidence="18">Plays an important role in the de novo pathway of purine nucleotide biosynthesis.</text>
</comment>
<dbReference type="EC" id="6.3.4.4" evidence="16 18"/>
<dbReference type="Gene3D" id="1.10.300.10">
    <property type="entry name" value="Adenylosuccinate Synthetase, subunit A, domain 2"/>
    <property type="match status" value="1"/>
</dbReference>
<dbReference type="NCBIfam" id="TIGR00184">
    <property type="entry name" value="purA"/>
    <property type="match status" value="1"/>
</dbReference>
<evidence type="ECO:0000256" key="9">
    <source>
        <dbReference type="ARBA" id="ARBA00022741"/>
    </source>
</evidence>
<dbReference type="SMART" id="SM00788">
    <property type="entry name" value="Adenylsucc_synt"/>
    <property type="match status" value="1"/>
</dbReference>
<dbReference type="PROSITE" id="PS01266">
    <property type="entry name" value="ADENYLOSUCCIN_SYN_1"/>
    <property type="match status" value="1"/>
</dbReference>
<feature type="binding site" evidence="16">
    <location>
        <position position="866"/>
    </location>
    <ligand>
        <name>IMP</name>
        <dbReference type="ChEBI" id="CHEBI:58053"/>
    </ligand>
</feature>
<dbReference type="InterPro" id="IPR027417">
    <property type="entry name" value="P-loop_NTPase"/>
</dbReference>
<feature type="active site" description="Proton acceptor" evidence="16">
    <location>
        <position position="579"/>
    </location>
</feature>
<evidence type="ECO:0000256" key="1">
    <source>
        <dbReference type="ARBA" id="ARBA00003779"/>
    </source>
</evidence>
<dbReference type="Gene3D" id="3.90.170.10">
    <property type="entry name" value="Adenylosuccinate Synthetase, subunit A, domain 3"/>
    <property type="match status" value="1"/>
</dbReference>
<dbReference type="InterPro" id="IPR042109">
    <property type="entry name" value="Adenylosuccinate_synth_dom1"/>
</dbReference>
<evidence type="ECO:0000256" key="13">
    <source>
        <dbReference type="ARBA" id="ARBA00023134"/>
    </source>
</evidence>
<gene>
    <name evidence="21" type="ORF">DDE83_003823</name>
</gene>
<comment type="subunit">
    <text evidence="3 16">Homodimer.</text>
</comment>
<evidence type="ECO:0000256" key="16">
    <source>
        <dbReference type="HAMAP-Rule" id="MF_03125"/>
    </source>
</evidence>
<name>A0A364N616_STELY</name>
<dbReference type="UniPathway" id="UPA00075">
    <property type="reaction ID" value="UER00335"/>
</dbReference>
<dbReference type="InterPro" id="IPR042110">
    <property type="entry name" value="Adenylosuccinate_synth_dom2"/>
</dbReference>
<keyword evidence="8 16" id="KW-0479">Metal-binding</keyword>
<organism evidence="21 22">
    <name type="scientific">Stemphylium lycopersici</name>
    <name type="common">Tomato gray leaf spot disease fungus</name>
    <name type="synonym">Thyrospora lycopersici</name>
    <dbReference type="NCBI Taxonomy" id="183478"/>
    <lineage>
        <taxon>Eukaryota</taxon>
        <taxon>Fungi</taxon>
        <taxon>Dikarya</taxon>
        <taxon>Ascomycota</taxon>
        <taxon>Pezizomycotina</taxon>
        <taxon>Dothideomycetes</taxon>
        <taxon>Pleosporomycetidae</taxon>
        <taxon>Pleosporales</taxon>
        <taxon>Pleosporineae</taxon>
        <taxon>Pleosporaceae</taxon>
        <taxon>Stemphylium</taxon>
    </lineage>
</organism>
<keyword evidence="11 16" id="KW-0460">Magnesium</keyword>
<dbReference type="NCBIfam" id="NF002223">
    <property type="entry name" value="PRK01117.1"/>
    <property type="match status" value="1"/>
</dbReference>
<evidence type="ECO:0000256" key="15">
    <source>
        <dbReference type="ARBA" id="ARBA00050432"/>
    </source>
</evidence>
<feature type="transmembrane region" description="Helical" evidence="19">
    <location>
        <begin position="133"/>
        <end position="155"/>
    </location>
</feature>
<feature type="binding site" evidence="16">
    <location>
        <position position="802"/>
    </location>
    <ligand>
        <name>IMP</name>
        <dbReference type="ChEBI" id="CHEBI:58053"/>
    </ligand>
</feature>
<feature type="transmembrane region" description="Helical" evidence="19">
    <location>
        <begin position="188"/>
        <end position="210"/>
    </location>
</feature>
<dbReference type="PANTHER" id="PTHR11846:SF0">
    <property type="entry name" value="ADENYLOSUCCINATE SYNTHETASE"/>
    <property type="match status" value="1"/>
</dbReference>
<dbReference type="PROSITE" id="PS50850">
    <property type="entry name" value="MFS"/>
    <property type="match status" value="1"/>
</dbReference>
<keyword evidence="7 19" id="KW-0812">Transmembrane</keyword>
<keyword evidence="12 19" id="KW-1133">Transmembrane helix</keyword>
<feature type="transmembrane region" description="Helical" evidence="19">
    <location>
        <begin position="393"/>
        <end position="414"/>
    </location>
</feature>
<keyword evidence="5 16" id="KW-0963">Cytoplasm</keyword>
<feature type="transmembrane region" description="Helical" evidence="19">
    <location>
        <begin position="454"/>
        <end position="474"/>
    </location>
</feature>
<evidence type="ECO:0000256" key="2">
    <source>
        <dbReference type="ARBA" id="ARBA00004141"/>
    </source>
</evidence>
<feature type="binding site" evidence="16">
    <location>
        <begin position="604"/>
        <end position="607"/>
    </location>
    <ligand>
        <name>IMP</name>
        <dbReference type="ChEBI" id="CHEBI:58053"/>
    </ligand>
</feature>
<feature type="transmembrane region" description="Helical" evidence="19">
    <location>
        <begin position="420"/>
        <end position="442"/>
    </location>
</feature>
<feature type="binding site" evidence="16">
    <location>
        <begin position="579"/>
        <end position="582"/>
    </location>
    <ligand>
        <name>IMP</name>
        <dbReference type="ChEBI" id="CHEBI:58053"/>
    </ligand>
</feature>
<comment type="catalytic activity">
    <reaction evidence="15 16 18">
        <text>IMP + L-aspartate + GTP = N(6)-(1,2-dicarboxyethyl)-AMP + GDP + phosphate + 2 H(+)</text>
        <dbReference type="Rhea" id="RHEA:15753"/>
        <dbReference type="ChEBI" id="CHEBI:15378"/>
        <dbReference type="ChEBI" id="CHEBI:29991"/>
        <dbReference type="ChEBI" id="CHEBI:37565"/>
        <dbReference type="ChEBI" id="CHEBI:43474"/>
        <dbReference type="ChEBI" id="CHEBI:57567"/>
        <dbReference type="ChEBI" id="CHEBI:58053"/>
        <dbReference type="ChEBI" id="CHEBI:58189"/>
        <dbReference type="EC" id="6.3.4.4"/>
    </reaction>
</comment>
<dbReference type="InterPro" id="IPR001114">
    <property type="entry name" value="Adenylosuccinate_synthetase"/>
</dbReference>
<dbReference type="FunFam" id="1.20.1250.20:FF:000018">
    <property type="entry name" value="MFS transporter permease"/>
    <property type="match status" value="1"/>
</dbReference>
<dbReference type="CDD" id="cd17327">
    <property type="entry name" value="MFS_FEN2_like"/>
    <property type="match status" value="1"/>
</dbReference>
<dbReference type="GO" id="GO:0022857">
    <property type="term" value="F:transmembrane transporter activity"/>
    <property type="evidence" value="ECO:0007669"/>
    <property type="project" value="InterPro"/>
</dbReference>
<dbReference type="InterPro" id="IPR033128">
    <property type="entry name" value="Adenylosuccin_syn_Lys_AS"/>
</dbReference>
<feature type="transmembrane region" description="Helical" evidence="19">
    <location>
        <begin position="369"/>
        <end position="386"/>
    </location>
</feature>
<keyword evidence="9 16" id="KW-0547">Nucleotide-binding</keyword>
<dbReference type="CDD" id="cd03108">
    <property type="entry name" value="AdSS"/>
    <property type="match status" value="1"/>
</dbReference>
<evidence type="ECO:0000313" key="21">
    <source>
        <dbReference type="EMBL" id="RAR12788.1"/>
    </source>
</evidence>
<evidence type="ECO:0000313" key="22">
    <source>
        <dbReference type="Proteomes" id="UP000249619"/>
    </source>
</evidence>
<comment type="function">
    <text evidence="16">Plays an important role in the de novo pathway and in the salvage pathway of purine nucleotide biosynthesis. Catalyzes the first commited step in the biosynthesis of AMP from IMP.</text>
</comment>
<evidence type="ECO:0000256" key="4">
    <source>
        <dbReference type="ARBA" id="ARBA00022448"/>
    </source>
</evidence>
<feature type="transmembrane region" description="Helical" evidence="19">
    <location>
        <begin position="162"/>
        <end position="182"/>
    </location>
</feature>
<dbReference type="EMBL" id="QGDH01000045">
    <property type="protein sequence ID" value="RAR12788.1"/>
    <property type="molecule type" value="Genomic_DNA"/>
</dbReference>
<dbReference type="GO" id="GO:0004019">
    <property type="term" value="F:adenylosuccinate synthase activity"/>
    <property type="evidence" value="ECO:0007669"/>
    <property type="project" value="UniProtKB-UniRule"/>
</dbReference>
<dbReference type="GO" id="GO:0005525">
    <property type="term" value="F:GTP binding"/>
    <property type="evidence" value="ECO:0007669"/>
    <property type="project" value="UniProtKB-UniRule"/>
</dbReference>
<dbReference type="Proteomes" id="UP000249619">
    <property type="component" value="Unassembled WGS sequence"/>
</dbReference>
<protein>
    <recommendedName>
        <fullName evidence="16 18">Adenylosuccinate synthetase</fullName>
        <shortName evidence="16">AMPSase</shortName>
        <shortName evidence="16">AdSS</shortName>
        <ecNumber evidence="16 18">6.3.4.4</ecNumber>
    </recommendedName>
    <alternativeName>
        <fullName evidence="16">IMP--aspartate ligase</fullName>
    </alternativeName>
</protein>
<keyword evidence="14 19" id="KW-0472">Membrane</keyword>
<feature type="binding site" evidence="16">
    <location>
        <begin position="578"/>
        <end position="584"/>
    </location>
    <ligand>
        <name>GTP</name>
        <dbReference type="ChEBI" id="CHEBI:37565"/>
    </ligand>
</feature>
<evidence type="ECO:0000256" key="5">
    <source>
        <dbReference type="ARBA" id="ARBA00022490"/>
    </source>
</evidence>
<dbReference type="InterPro" id="IPR042111">
    <property type="entry name" value="Adenylosuccinate_synth_dom3"/>
</dbReference>
<evidence type="ECO:0000256" key="12">
    <source>
        <dbReference type="ARBA" id="ARBA00022989"/>
    </source>
</evidence>
<keyword evidence="4" id="KW-0813">Transport</keyword>
<dbReference type="Gene3D" id="1.20.1250.20">
    <property type="entry name" value="MFS general substrate transporter like domains"/>
    <property type="match status" value="2"/>
</dbReference>
<dbReference type="GO" id="GO:0016020">
    <property type="term" value="C:membrane"/>
    <property type="evidence" value="ECO:0007669"/>
    <property type="project" value="UniProtKB-SubCell"/>
</dbReference>
<evidence type="ECO:0000256" key="7">
    <source>
        <dbReference type="ARBA" id="ARBA00022692"/>
    </source>
</evidence>
<dbReference type="FunFam" id="1.10.300.10:FF:000002">
    <property type="entry name" value="Adenylosuccinate synthetase, chloroplastic"/>
    <property type="match status" value="1"/>
</dbReference>
<feature type="binding site" evidence="16">
    <location>
        <position position="579"/>
    </location>
    <ligand>
        <name>Mg(2+)</name>
        <dbReference type="ChEBI" id="CHEBI:18420"/>
    </ligand>
</feature>
<evidence type="ECO:0000256" key="17">
    <source>
        <dbReference type="PROSITE-ProRule" id="PRU10134"/>
    </source>
</evidence>
<proteinExistence type="inferred from homology"/>
<comment type="pathway">
    <text evidence="16 18">Purine metabolism; AMP biosynthesis via de novo pathway; AMP from IMP: step 1/2.</text>
</comment>
<comment type="subcellular location">
    <subcellularLocation>
        <location evidence="16">Cytoplasm</location>
    </subcellularLocation>
    <subcellularLocation>
        <location evidence="2">Membrane</location>
        <topology evidence="2">Multi-pass membrane protein</topology>
    </subcellularLocation>
</comment>
<dbReference type="InterPro" id="IPR036259">
    <property type="entry name" value="MFS_trans_sf"/>
</dbReference>
<evidence type="ECO:0000256" key="3">
    <source>
        <dbReference type="ARBA" id="ARBA00011738"/>
    </source>
</evidence>
<evidence type="ECO:0000256" key="6">
    <source>
        <dbReference type="ARBA" id="ARBA00022598"/>
    </source>
</evidence>
<evidence type="ECO:0000256" key="8">
    <source>
        <dbReference type="ARBA" id="ARBA00022723"/>
    </source>
</evidence>
<dbReference type="Pfam" id="PF07690">
    <property type="entry name" value="MFS_1"/>
    <property type="match status" value="1"/>
</dbReference>
<feature type="binding site" evidence="16">
    <location>
        <begin position="894"/>
        <end position="896"/>
    </location>
    <ligand>
        <name>GTP</name>
        <dbReference type="ChEBI" id="CHEBI:37565"/>
    </ligand>
</feature>